<evidence type="ECO:0000256" key="1">
    <source>
        <dbReference type="ARBA" id="ARBA00022723"/>
    </source>
</evidence>
<dbReference type="AlphaFoldDB" id="A0A1C1YY14"/>
<dbReference type="InterPro" id="IPR050237">
    <property type="entry name" value="ATP-dep_AMP-bd_enzyme"/>
</dbReference>
<evidence type="ECO:0000313" key="4">
    <source>
        <dbReference type="EMBL" id="OCW58388.1"/>
    </source>
</evidence>
<accession>A0A1C1YY14</accession>
<keyword evidence="5" id="KW-1185">Reference proteome</keyword>
<proteinExistence type="predicted"/>
<evidence type="ECO:0000313" key="5">
    <source>
        <dbReference type="Proteomes" id="UP000094795"/>
    </source>
</evidence>
<dbReference type="InterPro" id="IPR042099">
    <property type="entry name" value="ANL_N_sf"/>
</dbReference>
<dbReference type="Proteomes" id="UP000094795">
    <property type="component" value="Unassembled WGS sequence"/>
</dbReference>
<dbReference type="STRING" id="1480615.AWJ14_13755"/>
<evidence type="ECO:0000259" key="2">
    <source>
        <dbReference type="Pfam" id="PF00501"/>
    </source>
</evidence>
<feature type="domain" description="AMP-binding enzyme C-terminal" evidence="3">
    <location>
        <begin position="404"/>
        <end position="478"/>
    </location>
</feature>
<dbReference type="Gene3D" id="3.40.50.12780">
    <property type="entry name" value="N-terminal domain of ligase-like"/>
    <property type="match status" value="1"/>
</dbReference>
<organism evidence="4 5">
    <name type="scientific">Hoeflea olei</name>
    <dbReference type="NCBI Taxonomy" id="1480615"/>
    <lineage>
        <taxon>Bacteria</taxon>
        <taxon>Pseudomonadati</taxon>
        <taxon>Pseudomonadota</taxon>
        <taxon>Alphaproteobacteria</taxon>
        <taxon>Hyphomicrobiales</taxon>
        <taxon>Rhizobiaceae</taxon>
        <taxon>Hoeflea</taxon>
    </lineage>
</organism>
<sequence>MISIKELLDNARKHDGRTALVVSGEAITYRELRARVLAGAAALDRIVEPGQRVALLCTNSCAYIWASLAIELMGAIRVPINIKASRSEIGKILADCSPALILYEDETRHLIPAGAAAQLRHVGELAPDLGAAKAEFAGRVCAQDICSLNYTSGSTGNPKGVVLSHENWSFVYLNMLVDRDIRSDDRLAFIGPLTHAAWSYLYAGLLVGATNIVFAGGDTEGLLAYARTNPVTIVTCVPTTLSRIVEGTAKDDLLVRTLKWIGIGAAPVTQAQLDRAAELFGNRIVINFGQTEAMMTCTYMDFRNHGPERFRADYIGTPYAFARMRVVGKDGKPARLGEVGELHLAGSHTMQGYWNQPEATAATIIDGHVASGDLGVEEAPGLFRLVGRIKDMIISGGFNIYPSEVEAVVASFAGINEVVVVGKDDEVWGEKVVCCYSERAGETVDLEALKAFCKEQLQIKAPKEYHRLAPMPKSATGKIDKKAIREMGFMRP</sequence>
<keyword evidence="1" id="KW-0479">Metal-binding</keyword>
<dbReference type="PANTHER" id="PTHR43767">
    <property type="entry name" value="LONG-CHAIN-FATTY-ACID--COA LIGASE"/>
    <property type="match status" value="1"/>
</dbReference>
<protein>
    <recommendedName>
        <fullName evidence="6">Long-chain fatty acid--CoA ligase</fullName>
    </recommendedName>
</protein>
<dbReference type="PROSITE" id="PS00455">
    <property type="entry name" value="AMP_BINDING"/>
    <property type="match status" value="1"/>
</dbReference>
<dbReference type="InterPro" id="IPR020845">
    <property type="entry name" value="AMP-binding_CS"/>
</dbReference>
<evidence type="ECO:0008006" key="6">
    <source>
        <dbReference type="Google" id="ProtNLM"/>
    </source>
</evidence>
<dbReference type="Gene3D" id="3.30.300.30">
    <property type="match status" value="1"/>
</dbReference>
<dbReference type="GO" id="GO:0046872">
    <property type="term" value="F:metal ion binding"/>
    <property type="evidence" value="ECO:0007669"/>
    <property type="project" value="UniProtKB-KW"/>
</dbReference>
<name>A0A1C1YY14_9HYPH</name>
<dbReference type="SUPFAM" id="SSF56801">
    <property type="entry name" value="Acetyl-CoA synthetase-like"/>
    <property type="match status" value="1"/>
</dbReference>
<dbReference type="Pfam" id="PF00501">
    <property type="entry name" value="AMP-binding"/>
    <property type="match status" value="1"/>
</dbReference>
<dbReference type="EMBL" id="LQZT01000007">
    <property type="protein sequence ID" value="OCW58388.1"/>
    <property type="molecule type" value="Genomic_DNA"/>
</dbReference>
<dbReference type="InterPro" id="IPR045851">
    <property type="entry name" value="AMP-bd_C_sf"/>
</dbReference>
<dbReference type="PANTHER" id="PTHR43767:SF10">
    <property type="entry name" value="SURFACTIN SYNTHASE SUBUNIT 1"/>
    <property type="match status" value="1"/>
</dbReference>
<dbReference type="Pfam" id="PF13193">
    <property type="entry name" value="AMP-binding_C"/>
    <property type="match status" value="1"/>
</dbReference>
<comment type="caution">
    <text evidence="4">The sequence shown here is derived from an EMBL/GenBank/DDBJ whole genome shotgun (WGS) entry which is preliminary data.</text>
</comment>
<feature type="domain" description="AMP-dependent synthetase/ligase" evidence="2">
    <location>
        <begin position="9"/>
        <end position="354"/>
    </location>
</feature>
<dbReference type="GO" id="GO:0016877">
    <property type="term" value="F:ligase activity, forming carbon-sulfur bonds"/>
    <property type="evidence" value="ECO:0007669"/>
    <property type="project" value="UniProtKB-ARBA"/>
</dbReference>
<dbReference type="InterPro" id="IPR000873">
    <property type="entry name" value="AMP-dep_synth/lig_dom"/>
</dbReference>
<gene>
    <name evidence="4" type="ORF">AWJ14_13755</name>
</gene>
<reference evidence="4 5" key="1">
    <citation type="submission" date="2015-12" db="EMBL/GenBank/DDBJ databases">
        <authorList>
            <person name="Shamseldin A."/>
            <person name="Moawad H."/>
            <person name="Abd El-Rahim W.M."/>
            <person name="Sadowsky M.J."/>
        </authorList>
    </citation>
    <scope>NUCLEOTIDE SEQUENCE [LARGE SCALE GENOMIC DNA]</scope>
    <source>
        <strain evidence="4 5">JC234</strain>
    </source>
</reference>
<dbReference type="InterPro" id="IPR025110">
    <property type="entry name" value="AMP-bd_C"/>
</dbReference>
<dbReference type="RefSeq" id="WP_066176699.1">
    <property type="nucleotide sequence ID" value="NZ_LQZT01000007.1"/>
</dbReference>
<evidence type="ECO:0000259" key="3">
    <source>
        <dbReference type="Pfam" id="PF13193"/>
    </source>
</evidence>